<reference evidence="7 8" key="1">
    <citation type="submission" date="2024-11" db="EMBL/GenBank/DDBJ databases">
        <title>Adaptive evolution of stress response genes in parasites aligns with host niche diversity.</title>
        <authorList>
            <person name="Hahn C."/>
            <person name="Resl P."/>
        </authorList>
    </citation>
    <scope>NUCLEOTIDE SEQUENCE [LARGE SCALE GENOMIC DNA]</scope>
    <source>
        <strain evidence="7">EGGRZ-B1_66</strain>
        <tissue evidence="7">Body</tissue>
    </source>
</reference>
<evidence type="ECO:0000256" key="4">
    <source>
        <dbReference type="ARBA" id="ARBA00022777"/>
    </source>
</evidence>
<dbReference type="Pfam" id="PF00069">
    <property type="entry name" value="Pkinase"/>
    <property type="match status" value="1"/>
</dbReference>
<dbReference type="InterPro" id="IPR050108">
    <property type="entry name" value="CDK"/>
</dbReference>
<keyword evidence="5" id="KW-0067">ATP-binding</keyword>
<dbReference type="InterPro" id="IPR000719">
    <property type="entry name" value="Prot_kinase_dom"/>
</dbReference>
<evidence type="ECO:0000256" key="3">
    <source>
        <dbReference type="ARBA" id="ARBA00022741"/>
    </source>
</evidence>
<keyword evidence="2" id="KW-0808">Transferase</keyword>
<evidence type="ECO:0000256" key="2">
    <source>
        <dbReference type="ARBA" id="ARBA00022679"/>
    </source>
</evidence>
<name>A0ABD2PQT3_9PLAT</name>
<dbReference type="InterPro" id="IPR011009">
    <property type="entry name" value="Kinase-like_dom_sf"/>
</dbReference>
<evidence type="ECO:0000313" key="8">
    <source>
        <dbReference type="Proteomes" id="UP001626550"/>
    </source>
</evidence>
<gene>
    <name evidence="7" type="primary">CDKB1</name>
    <name evidence="7" type="ORF">Ciccas_011589</name>
</gene>
<keyword evidence="3" id="KW-0547">Nucleotide-binding</keyword>
<accession>A0ABD2PQT3</accession>
<dbReference type="GO" id="GO:0005524">
    <property type="term" value="F:ATP binding"/>
    <property type="evidence" value="ECO:0007669"/>
    <property type="project" value="UniProtKB-KW"/>
</dbReference>
<dbReference type="PROSITE" id="PS50011">
    <property type="entry name" value="PROTEIN_KINASE_DOM"/>
    <property type="match status" value="1"/>
</dbReference>
<evidence type="ECO:0000256" key="1">
    <source>
        <dbReference type="ARBA" id="ARBA00022527"/>
    </source>
</evidence>
<dbReference type="SUPFAM" id="SSF56112">
    <property type="entry name" value="Protein kinase-like (PK-like)"/>
    <property type="match status" value="1"/>
</dbReference>
<keyword evidence="8" id="KW-1185">Reference proteome</keyword>
<proteinExistence type="predicted"/>
<comment type="caution">
    <text evidence="7">The sequence shown here is derived from an EMBL/GenBank/DDBJ whole genome shotgun (WGS) entry which is preliminary data.</text>
</comment>
<evidence type="ECO:0000313" key="7">
    <source>
        <dbReference type="EMBL" id="KAL3309856.1"/>
    </source>
</evidence>
<evidence type="ECO:0000256" key="5">
    <source>
        <dbReference type="ARBA" id="ARBA00022840"/>
    </source>
</evidence>
<dbReference type="AlphaFoldDB" id="A0ABD2PQT3"/>
<organism evidence="7 8">
    <name type="scientific">Cichlidogyrus casuarinus</name>
    <dbReference type="NCBI Taxonomy" id="1844966"/>
    <lineage>
        <taxon>Eukaryota</taxon>
        <taxon>Metazoa</taxon>
        <taxon>Spiralia</taxon>
        <taxon>Lophotrochozoa</taxon>
        <taxon>Platyhelminthes</taxon>
        <taxon>Monogenea</taxon>
        <taxon>Monopisthocotylea</taxon>
        <taxon>Dactylogyridea</taxon>
        <taxon>Ancyrocephalidae</taxon>
        <taxon>Cichlidogyrus</taxon>
    </lineage>
</organism>
<dbReference type="GO" id="GO:0004674">
    <property type="term" value="F:protein serine/threonine kinase activity"/>
    <property type="evidence" value="ECO:0007669"/>
    <property type="project" value="UniProtKB-KW"/>
</dbReference>
<keyword evidence="4 7" id="KW-0418">Kinase</keyword>
<dbReference type="Proteomes" id="UP001626550">
    <property type="component" value="Unassembled WGS sequence"/>
</dbReference>
<keyword evidence="1" id="KW-0723">Serine/threonine-protein kinase</keyword>
<dbReference type="Gene3D" id="1.10.510.10">
    <property type="entry name" value="Transferase(Phosphotransferase) domain 1"/>
    <property type="match status" value="1"/>
</dbReference>
<dbReference type="PANTHER" id="PTHR24056">
    <property type="entry name" value="CELL DIVISION PROTEIN KINASE"/>
    <property type="match status" value="1"/>
</dbReference>
<feature type="domain" description="Protein kinase" evidence="6">
    <location>
        <begin position="1"/>
        <end position="154"/>
    </location>
</feature>
<dbReference type="SMART" id="SM00220">
    <property type="entry name" value="S_TKc"/>
    <property type="match status" value="1"/>
</dbReference>
<sequence>MTLLHQMRQENVLKLINVYYDSGILHLVLPRVELDLEKVIEKYKQEENKVIKTFPMDENMIKSLSWQLLTGIYYLHSRNLIHRDLKPSNIGISKVNTGWKLCIIDFGSVRCTCTHRCNSSDLEMSTVNVMTPKYRAPELYYRRTYSSAGWSSFK</sequence>
<dbReference type="EMBL" id="JBJKFK010003487">
    <property type="protein sequence ID" value="KAL3309856.1"/>
    <property type="molecule type" value="Genomic_DNA"/>
</dbReference>
<protein>
    <submittedName>
        <fullName evidence="7">Cyclin-dependent kinase B1-1</fullName>
    </submittedName>
</protein>
<evidence type="ECO:0000259" key="6">
    <source>
        <dbReference type="PROSITE" id="PS50011"/>
    </source>
</evidence>